<dbReference type="EMBL" id="AP023420">
    <property type="protein sequence ID" value="BCK84189.1"/>
    <property type="molecule type" value="Genomic_DNA"/>
</dbReference>
<keyword evidence="3" id="KW-0963">Cytoplasm</keyword>
<evidence type="ECO:0000313" key="9">
    <source>
        <dbReference type="EMBL" id="BCK84189.1"/>
    </source>
</evidence>
<dbReference type="InterPro" id="IPR007793">
    <property type="entry name" value="DivIVA_fam"/>
</dbReference>
<dbReference type="GO" id="GO:0051301">
    <property type="term" value="P:cell division"/>
    <property type="evidence" value="ECO:0007669"/>
    <property type="project" value="UniProtKB-KW"/>
</dbReference>
<dbReference type="PANTHER" id="PTHR35794:SF2">
    <property type="entry name" value="CELL DIVISION PROTEIN DIVIVA"/>
    <property type="match status" value="1"/>
</dbReference>
<protein>
    <recommendedName>
        <fullName evidence="11">DivIVA domain-containing protein</fullName>
    </recommendedName>
</protein>
<comment type="subcellular location">
    <subcellularLocation>
        <location evidence="1">Cytoplasm</location>
    </subcellularLocation>
</comment>
<feature type="coiled-coil region" evidence="7">
    <location>
        <begin position="29"/>
        <end position="63"/>
    </location>
</feature>
<feature type="coiled-coil region" evidence="7">
    <location>
        <begin position="97"/>
        <end position="131"/>
    </location>
</feature>
<keyword evidence="4" id="KW-0132">Cell division</keyword>
<sequence length="222" mass="25097">MLTPQEVSTHAFTKAVMGGYNMAAVDEFLDELTDDYTALYKENATLKAKLKVLVEKVEEYRATEDSMRATLLTAQKMADSIVHEAEAKRDQMLEEARSGAQERISQYGSELEAAQERLRQGQQELAEFIRASRELCERELRFLEQLPQAEVPAAAPEAEPPVEEIEEHVMAAFSPQEVEQPAEPETPDYPEGDPFAPEDDLEATRRINLDELKFGRNYSGEK</sequence>
<dbReference type="Pfam" id="PF05103">
    <property type="entry name" value="DivIVA"/>
    <property type="match status" value="1"/>
</dbReference>
<evidence type="ECO:0000256" key="2">
    <source>
        <dbReference type="ARBA" id="ARBA00009008"/>
    </source>
</evidence>
<dbReference type="GO" id="GO:0005737">
    <property type="term" value="C:cytoplasm"/>
    <property type="evidence" value="ECO:0007669"/>
    <property type="project" value="UniProtKB-SubCell"/>
</dbReference>
<keyword evidence="6" id="KW-0131">Cell cycle</keyword>
<evidence type="ECO:0008006" key="11">
    <source>
        <dbReference type="Google" id="ProtNLM"/>
    </source>
</evidence>
<dbReference type="Proteomes" id="UP000679848">
    <property type="component" value="Chromosome"/>
</dbReference>
<dbReference type="NCBIfam" id="TIGR03544">
    <property type="entry name" value="DivI1A_domain"/>
    <property type="match status" value="1"/>
</dbReference>
<dbReference type="KEGG" id="pfaa:MM59RIKEN_15080"/>
<dbReference type="Gene3D" id="1.20.5.620">
    <property type="entry name" value="F1F0 ATP synthase subunit B, membrane domain"/>
    <property type="match status" value="1"/>
</dbReference>
<dbReference type="RefSeq" id="WP_187030152.1">
    <property type="nucleotide sequence ID" value="NZ_AP023420.1"/>
</dbReference>
<dbReference type="AlphaFoldDB" id="A0A810Q7D2"/>
<keyword evidence="10" id="KW-1185">Reference proteome</keyword>
<proteinExistence type="inferred from homology"/>
<dbReference type="PANTHER" id="PTHR35794">
    <property type="entry name" value="CELL DIVISION PROTEIN DIVIVA"/>
    <property type="match status" value="1"/>
</dbReference>
<evidence type="ECO:0000313" key="10">
    <source>
        <dbReference type="Proteomes" id="UP000679848"/>
    </source>
</evidence>
<feature type="region of interest" description="Disordered" evidence="8">
    <location>
        <begin position="172"/>
        <end position="204"/>
    </location>
</feature>
<evidence type="ECO:0000256" key="5">
    <source>
        <dbReference type="ARBA" id="ARBA00023054"/>
    </source>
</evidence>
<evidence type="ECO:0000256" key="3">
    <source>
        <dbReference type="ARBA" id="ARBA00022490"/>
    </source>
</evidence>
<accession>A0A810Q7D2</accession>
<evidence type="ECO:0000256" key="1">
    <source>
        <dbReference type="ARBA" id="ARBA00004496"/>
    </source>
</evidence>
<evidence type="ECO:0000256" key="4">
    <source>
        <dbReference type="ARBA" id="ARBA00022618"/>
    </source>
</evidence>
<dbReference type="InterPro" id="IPR019933">
    <property type="entry name" value="DivIVA_domain"/>
</dbReference>
<evidence type="ECO:0000256" key="8">
    <source>
        <dbReference type="SAM" id="MobiDB-lite"/>
    </source>
</evidence>
<keyword evidence="5 7" id="KW-0175">Coiled coil</keyword>
<evidence type="ECO:0000256" key="7">
    <source>
        <dbReference type="SAM" id="Coils"/>
    </source>
</evidence>
<reference evidence="9" key="1">
    <citation type="submission" date="2020-09" db="EMBL/GenBank/DDBJ databases">
        <title>New species isolated from human feces.</title>
        <authorList>
            <person name="Kitahara M."/>
            <person name="Shigeno Y."/>
            <person name="Shime M."/>
            <person name="Matsumoto Y."/>
            <person name="Nakamura S."/>
            <person name="Motooka D."/>
            <person name="Fukuoka S."/>
            <person name="Nishikawa H."/>
            <person name="Benno Y."/>
        </authorList>
    </citation>
    <scope>NUCLEOTIDE SEQUENCE</scope>
    <source>
        <strain evidence="9">MM59</strain>
    </source>
</reference>
<organism evidence="9 10">
    <name type="scientific">Pusillibacter faecalis</name>
    <dbReference type="NCBI Taxonomy" id="2714358"/>
    <lineage>
        <taxon>Bacteria</taxon>
        <taxon>Bacillati</taxon>
        <taxon>Bacillota</taxon>
        <taxon>Clostridia</taxon>
        <taxon>Eubacteriales</taxon>
        <taxon>Oscillospiraceae</taxon>
        <taxon>Pusillibacter</taxon>
    </lineage>
</organism>
<feature type="compositionally biased region" description="Acidic residues" evidence="8">
    <location>
        <begin position="180"/>
        <end position="201"/>
    </location>
</feature>
<dbReference type="Gene3D" id="6.10.250.660">
    <property type="match status" value="1"/>
</dbReference>
<gene>
    <name evidence="9" type="ORF">MM59RIKEN_15080</name>
</gene>
<comment type="similarity">
    <text evidence="2">Belongs to the DivIVA family.</text>
</comment>
<name>A0A810Q7D2_9FIRM</name>
<evidence type="ECO:0000256" key="6">
    <source>
        <dbReference type="ARBA" id="ARBA00023306"/>
    </source>
</evidence>